<feature type="region of interest" description="Disordered" evidence="1">
    <location>
        <begin position="24"/>
        <end position="49"/>
    </location>
</feature>
<dbReference type="AlphaFoldDB" id="A0A1I6G8I6"/>
<evidence type="ECO:0000256" key="1">
    <source>
        <dbReference type="SAM" id="MobiDB-lite"/>
    </source>
</evidence>
<evidence type="ECO:0000313" key="2">
    <source>
        <dbReference type="EMBL" id="SFR38495.1"/>
    </source>
</evidence>
<reference evidence="3" key="1">
    <citation type="submission" date="2016-10" db="EMBL/GenBank/DDBJ databases">
        <authorList>
            <person name="Varghese N."/>
            <person name="Submissions S."/>
        </authorList>
    </citation>
    <scope>NUCLEOTIDE SEQUENCE [LARGE SCALE GENOMIC DNA]</scope>
    <source>
        <strain evidence="3">CGMCC 1.7736</strain>
    </source>
</reference>
<sequence length="163" mass="16635">MRRRTVLAGVATFALPLAGCLGGSETPGGDAATRTDGGDTMDETEDAGRPAPTVRAASLSAVDACPEARVRADDDAVVCRGCVRGKNGCTVAVLDGATYDAAADELRVVVATEEDREAGAMCTQAIVRLGYEVTVAFDDGLPGTVILVESDVDGSREVVTASL</sequence>
<keyword evidence="3" id="KW-1185">Reference proteome</keyword>
<organism evidence="2 3">
    <name type="scientific">Halogeometricum rufum</name>
    <dbReference type="NCBI Taxonomy" id="553469"/>
    <lineage>
        <taxon>Archaea</taxon>
        <taxon>Methanobacteriati</taxon>
        <taxon>Methanobacteriota</taxon>
        <taxon>Stenosarchaea group</taxon>
        <taxon>Halobacteria</taxon>
        <taxon>Halobacteriales</taxon>
        <taxon>Haloferacaceae</taxon>
        <taxon>Halogeometricum</taxon>
    </lineage>
</organism>
<dbReference type="Proteomes" id="UP000198531">
    <property type="component" value="Unassembled WGS sequence"/>
</dbReference>
<name>A0A1I6G8I6_9EURY</name>
<accession>A0A1I6G8I6</accession>
<dbReference type="RefSeq" id="WP_089804692.1">
    <property type="nucleotide sequence ID" value="NZ_FOYT01000001.1"/>
</dbReference>
<gene>
    <name evidence="2" type="ORF">SAMN04487947_0736</name>
</gene>
<evidence type="ECO:0000313" key="3">
    <source>
        <dbReference type="Proteomes" id="UP000198531"/>
    </source>
</evidence>
<dbReference type="EMBL" id="FOYT01000001">
    <property type="protein sequence ID" value="SFR38495.1"/>
    <property type="molecule type" value="Genomic_DNA"/>
</dbReference>
<protein>
    <submittedName>
        <fullName evidence="2">Uncharacterized protein</fullName>
    </submittedName>
</protein>
<dbReference type="OrthoDB" id="313543at2157"/>
<proteinExistence type="predicted"/>